<dbReference type="EMBL" id="JAUUCC010000034">
    <property type="protein sequence ID" value="MEE2051801.1"/>
    <property type="molecule type" value="Genomic_DNA"/>
</dbReference>
<proteinExistence type="predicted"/>
<gene>
    <name evidence="1" type="ORF">Q8A49_14970</name>
</gene>
<dbReference type="Proteomes" id="UP001348641">
    <property type="component" value="Unassembled WGS sequence"/>
</dbReference>
<organism evidence="1 2">
    <name type="scientific">Nocardiopsis tropica</name>
    <dbReference type="NCBI Taxonomy" id="109330"/>
    <lineage>
        <taxon>Bacteria</taxon>
        <taxon>Bacillati</taxon>
        <taxon>Actinomycetota</taxon>
        <taxon>Actinomycetes</taxon>
        <taxon>Streptosporangiales</taxon>
        <taxon>Nocardiopsidaceae</taxon>
        <taxon>Nocardiopsis</taxon>
    </lineage>
</organism>
<dbReference type="RefSeq" id="WP_330158864.1">
    <property type="nucleotide sequence ID" value="NZ_BAAAJA010000022.1"/>
</dbReference>
<protein>
    <submittedName>
        <fullName evidence="1">Uncharacterized protein</fullName>
    </submittedName>
</protein>
<accession>A0ABU7KR87</accession>
<name>A0ABU7KR87_9ACTN</name>
<evidence type="ECO:0000313" key="1">
    <source>
        <dbReference type="EMBL" id="MEE2051801.1"/>
    </source>
</evidence>
<reference evidence="1 2" key="1">
    <citation type="submission" date="2023-07" db="EMBL/GenBank/DDBJ databases">
        <authorList>
            <person name="Girao M."/>
            <person name="Carvalho M.F."/>
        </authorList>
    </citation>
    <scope>NUCLEOTIDE SEQUENCE [LARGE SCALE GENOMIC DNA]</scope>
    <source>
        <strain evidence="1 2">66/93</strain>
    </source>
</reference>
<evidence type="ECO:0000313" key="2">
    <source>
        <dbReference type="Proteomes" id="UP001348641"/>
    </source>
</evidence>
<comment type="caution">
    <text evidence="1">The sequence shown here is derived from an EMBL/GenBank/DDBJ whole genome shotgun (WGS) entry which is preliminary data.</text>
</comment>
<sequence>MSVPTCPQCQTQMQPTGAIGARGYYCPKPACTGAAGPQYVLTYVSRGARGLIDAAVCGYTILVAQCPRCKLRVDFGDPGEKQYHTMPGGCRP</sequence>
<dbReference type="SUPFAM" id="SSF161187">
    <property type="entry name" value="YfgJ-like"/>
    <property type="match status" value="1"/>
</dbReference>